<dbReference type="RefSeq" id="WP_142988252.1">
    <property type="nucleotide sequence ID" value="NZ_FZOU01000002.1"/>
</dbReference>
<dbReference type="Proteomes" id="UP000198356">
    <property type="component" value="Unassembled WGS sequence"/>
</dbReference>
<evidence type="ECO:0000313" key="3">
    <source>
        <dbReference type="Proteomes" id="UP000198356"/>
    </source>
</evidence>
<dbReference type="EMBL" id="FZOU01000002">
    <property type="protein sequence ID" value="SNS73032.1"/>
    <property type="molecule type" value="Genomic_DNA"/>
</dbReference>
<dbReference type="PANTHER" id="PTHR12277">
    <property type="entry name" value="ALPHA/BETA HYDROLASE DOMAIN-CONTAINING PROTEIN"/>
    <property type="match status" value="1"/>
</dbReference>
<dbReference type="PANTHER" id="PTHR12277:SF81">
    <property type="entry name" value="PROTEIN ABHD13"/>
    <property type="match status" value="1"/>
</dbReference>
<keyword evidence="3" id="KW-1185">Reference proteome</keyword>
<gene>
    <name evidence="2" type="ORF">SAMN05421770_10297</name>
</gene>
<reference evidence="2 3" key="1">
    <citation type="submission" date="2017-06" db="EMBL/GenBank/DDBJ databases">
        <authorList>
            <person name="Kim H.J."/>
            <person name="Triplett B.A."/>
        </authorList>
    </citation>
    <scope>NUCLEOTIDE SEQUENCE [LARGE SCALE GENOMIC DNA]</scope>
    <source>
        <strain evidence="2 3">DSM 18704</strain>
    </source>
</reference>
<dbReference type="Gene3D" id="3.40.50.1820">
    <property type="entry name" value="alpha/beta hydrolase"/>
    <property type="match status" value="1"/>
</dbReference>
<name>A0A239GVY0_9BACT</name>
<dbReference type="AlphaFoldDB" id="A0A239GVY0"/>
<dbReference type="Pfam" id="PF00561">
    <property type="entry name" value="Abhydrolase_1"/>
    <property type="match status" value="1"/>
</dbReference>
<feature type="domain" description="AB hydrolase-1" evidence="1">
    <location>
        <begin position="71"/>
        <end position="154"/>
    </location>
</feature>
<dbReference type="InterPro" id="IPR029058">
    <property type="entry name" value="AB_hydrolase_fold"/>
</dbReference>
<proteinExistence type="predicted"/>
<protein>
    <recommendedName>
        <fullName evidence="1">AB hydrolase-1 domain-containing protein</fullName>
    </recommendedName>
</protein>
<evidence type="ECO:0000259" key="1">
    <source>
        <dbReference type="Pfam" id="PF00561"/>
    </source>
</evidence>
<organism evidence="2 3">
    <name type="scientific">Granulicella rosea</name>
    <dbReference type="NCBI Taxonomy" id="474952"/>
    <lineage>
        <taxon>Bacteria</taxon>
        <taxon>Pseudomonadati</taxon>
        <taxon>Acidobacteriota</taxon>
        <taxon>Terriglobia</taxon>
        <taxon>Terriglobales</taxon>
        <taxon>Acidobacteriaceae</taxon>
        <taxon>Granulicella</taxon>
    </lineage>
</organism>
<dbReference type="InterPro" id="IPR000073">
    <property type="entry name" value="AB_hydrolase_1"/>
</dbReference>
<dbReference type="SUPFAM" id="SSF53474">
    <property type="entry name" value="alpha/beta-Hydrolases"/>
    <property type="match status" value="1"/>
</dbReference>
<evidence type="ECO:0000313" key="2">
    <source>
        <dbReference type="EMBL" id="SNS73032.1"/>
    </source>
</evidence>
<dbReference type="OrthoDB" id="9777090at2"/>
<accession>A0A239GVY0</accession>
<sequence>MRPLKPIDADRMRLELFSAVITAVSRSLQTRDSLLGVVRSLRQAPEREVFFFASGERSLSAVYVAGRPGAPAILVCHGIGETVAHWSEVQALLQDYGLGSLVFNYSGYGESSGSVDAKHFEEDMAAAYTELLQRLPVESKVFILGFSLGSGIATSGISPLRPQPAGLILCEAYTSFREASHAAGFPRWLAAIVPDLWDTCQSVQRLQLPICVVHSDADQLFPIAMAEQILASCKSDCTEFVKLSGFGHNELYARPTAGYWEPVVEWVMRVAGTKTLA</sequence>